<dbReference type="InterPro" id="IPR050659">
    <property type="entry name" value="Peptidase_M24B"/>
</dbReference>
<evidence type="ECO:0000259" key="2">
    <source>
        <dbReference type="Pfam" id="PF01321"/>
    </source>
</evidence>
<dbReference type="SUPFAM" id="SSF55920">
    <property type="entry name" value="Creatinase/aminopeptidase"/>
    <property type="match status" value="1"/>
</dbReference>
<geneLocation type="plasmid" evidence="3">
    <name>pHRC017</name>
</geneLocation>
<dbReference type="Gene3D" id="3.40.350.10">
    <property type="entry name" value="Creatinase/prolidase N-terminal domain"/>
    <property type="match status" value="1"/>
</dbReference>
<dbReference type="GO" id="GO:0004177">
    <property type="term" value="F:aminopeptidase activity"/>
    <property type="evidence" value="ECO:0007669"/>
    <property type="project" value="UniProtKB-KW"/>
</dbReference>
<proteinExistence type="predicted"/>
<accession>I2E1V5</accession>
<evidence type="ECO:0000259" key="1">
    <source>
        <dbReference type="Pfam" id="PF00557"/>
    </source>
</evidence>
<sequence length="408" mass="45314">MRWQSGRFDQWQSGTTMRKELHFELSEFHTRLAAVKKEMAHRGIDILLLSEPPNQNYLTGYNAYSFYTPQSVIVAQDHDEPIWVGRFMDRVSATMTTYLAEDNIRAYPDTYVQSATLSAYDFMAEIVKELGGENARIGVEMGGYYYPARGHVDLTRALPGAEFVDADLLVGWIRLVKSPAEVAIMRQAGQLADIAMKRVVDMVEAGVRECDIAAAIYHQQVSGTAEFGGDYPCCPPDLCIGERSIAPHAAWTDDRLPDSTVVNLELSGCRHRYQVNLARTIVVGKPSPSFQDLSEIAIEALNVGLEAVRPGRICSEVESDFRQALARHGIEKESRIGYPTGIGFPPASGERTASIRKGDETVLRPGMVFHMMPGLWLDNVGITITQSFVVSDTGYEPLTTTPRKLFVK</sequence>
<keyword evidence="3" id="KW-0645">Protease</keyword>
<dbReference type="Pfam" id="PF01321">
    <property type="entry name" value="Creatinase_N"/>
    <property type="match status" value="1"/>
</dbReference>
<dbReference type="Gene3D" id="3.90.230.10">
    <property type="entry name" value="Creatinase/methionine aminopeptidase superfamily"/>
    <property type="match status" value="1"/>
</dbReference>
<dbReference type="InterPro" id="IPR029149">
    <property type="entry name" value="Creatin/AminoP/Spt16_N"/>
</dbReference>
<keyword evidence="3" id="KW-0614">Plasmid</keyword>
<keyword evidence="3" id="KW-0031">Aminopeptidase</keyword>
<gene>
    <name evidence="3" type="ORF">pHRC017_0389</name>
</gene>
<dbReference type="PANTHER" id="PTHR46112:SF2">
    <property type="entry name" value="XAA-PRO AMINOPEPTIDASE P-RELATED"/>
    <property type="match status" value="1"/>
</dbReference>
<keyword evidence="3" id="KW-0378">Hydrolase</keyword>
<dbReference type="InterPro" id="IPR000994">
    <property type="entry name" value="Pept_M24"/>
</dbReference>
<dbReference type="AlphaFoldDB" id="I2E1V5"/>
<dbReference type="CDD" id="cd01066">
    <property type="entry name" value="APP_MetAP"/>
    <property type="match status" value="1"/>
</dbReference>
<dbReference type="InterPro" id="IPR000587">
    <property type="entry name" value="Creatinase_N"/>
</dbReference>
<dbReference type="EMBL" id="JQ665880">
    <property type="protein sequence ID" value="AFJ91473.1"/>
    <property type="molecule type" value="Genomic_DNA"/>
</dbReference>
<dbReference type="InterPro" id="IPR036005">
    <property type="entry name" value="Creatinase/aminopeptidase-like"/>
</dbReference>
<protein>
    <submittedName>
        <fullName evidence="3">Xaa-Pro metalloaminopeptidase</fullName>
    </submittedName>
</protein>
<dbReference type="Pfam" id="PF00557">
    <property type="entry name" value="Peptidase_M24"/>
    <property type="match status" value="1"/>
</dbReference>
<organism evidence="3">
    <name type="scientific">Rhizobium meliloti</name>
    <name type="common">Ensifer meliloti</name>
    <name type="synonym">Sinorhizobium meliloti</name>
    <dbReference type="NCBI Taxonomy" id="382"/>
    <lineage>
        <taxon>Bacteria</taxon>
        <taxon>Pseudomonadati</taxon>
        <taxon>Pseudomonadota</taxon>
        <taxon>Alphaproteobacteria</taxon>
        <taxon>Hyphomicrobiales</taxon>
        <taxon>Rhizobiaceae</taxon>
        <taxon>Sinorhizobium/Ensifer group</taxon>
        <taxon>Sinorhizobium</taxon>
    </lineage>
</organism>
<dbReference type="PANTHER" id="PTHR46112">
    <property type="entry name" value="AMINOPEPTIDASE"/>
    <property type="match status" value="1"/>
</dbReference>
<reference evidence="3" key="1">
    <citation type="journal article" date="2012" name="Mol. Plant Microbe Interact.">
        <title>Rhizobial plasmids that cause impaired symbiotic nitrogen fixation and enhanced host invasion.</title>
        <authorList>
            <person name="Crook M.B."/>
            <person name="Lindsay D.P."/>
            <person name="Biggs M.B."/>
            <person name="Bentley J.S."/>
            <person name="Price J.C."/>
            <person name="Clement S.C."/>
            <person name="Clement M.J."/>
            <person name="Long S.R."/>
            <person name="Griffitts J.S."/>
        </authorList>
    </citation>
    <scope>NUCLEOTIDE SEQUENCE</scope>
    <source>
        <strain evidence="3">C017</strain>
        <plasmid evidence="3">pHRC017</plasmid>
    </source>
</reference>
<name>I2E1V5_RHIML</name>
<feature type="domain" description="Peptidase M24" evidence="1">
    <location>
        <begin position="184"/>
        <end position="391"/>
    </location>
</feature>
<dbReference type="SUPFAM" id="SSF53092">
    <property type="entry name" value="Creatinase/prolidase N-terminal domain"/>
    <property type="match status" value="1"/>
</dbReference>
<feature type="domain" description="Creatinase N-terminal" evidence="2">
    <location>
        <begin position="31"/>
        <end position="176"/>
    </location>
</feature>
<evidence type="ECO:0000313" key="3">
    <source>
        <dbReference type="EMBL" id="AFJ91473.1"/>
    </source>
</evidence>